<keyword evidence="3" id="KW-1185">Reference proteome</keyword>
<dbReference type="Proteomes" id="UP000004682">
    <property type="component" value="Unassembled WGS sequence"/>
</dbReference>
<name>A0ABN0G8E8_9BURK</name>
<dbReference type="Gene3D" id="3.40.50.300">
    <property type="entry name" value="P-loop containing nucleotide triphosphate hydrolases"/>
    <property type="match status" value="1"/>
</dbReference>
<accession>A0ABN0G8E8</accession>
<organism evidence="2 3">
    <name type="scientific">Burkholderia humptydooensis MSMB43</name>
    <dbReference type="NCBI Taxonomy" id="441157"/>
    <lineage>
        <taxon>Bacteria</taxon>
        <taxon>Pseudomonadati</taxon>
        <taxon>Pseudomonadota</taxon>
        <taxon>Betaproteobacteria</taxon>
        <taxon>Burkholderiales</taxon>
        <taxon>Burkholderiaceae</taxon>
        <taxon>Burkholderia</taxon>
        <taxon>pseudomallei group</taxon>
    </lineage>
</organism>
<feature type="domain" description="ORC1/DEAH AAA+ ATPase" evidence="1">
    <location>
        <begin position="3"/>
        <end position="117"/>
    </location>
</feature>
<gene>
    <name evidence="2" type="ORF">A33K_14707</name>
</gene>
<evidence type="ECO:0000313" key="2">
    <source>
        <dbReference type="EMBL" id="EIP88608.1"/>
    </source>
</evidence>
<reference evidence="3" key="1">
    <citation type="journal article" date="2012" name="J. Bacteriol.">
        <title>Revised Genome Sequence of Burkholderia thailandensis MSMB43 with Improved Annotation.</title>
        <authorList>
            <person name="Zhuo Y."/>
            <person name="Liu L."/>
            <person name="Wang Q."/>
            <person name="Liu X."/>
            <person name="Ren B."/>
            <person name="Liu M."/>
            <person name="Ni P."/>
            <person name="Cheng Y.Q."/>
            <person name="Zhang L."/>
        </authorList>
    </citation>
    <scope>NUCLEOTIDE SEQUENCE [LARGE SCALE GENOMIC DNA]</scope>
    <source>
        <strain evidence="3">MSMB43</strain>
    </source>
</reference>
<evidence type="ECO:0000259" key="1">
    <source>
        <dbReference type="Pfam" id="PF13401"/>
    </source>
</evidence>
<dbReference type="EMBL" id="JH692062">
    <property type="protein sequence ID" value="EIP88608.1"/>
    <property type="molecule type" value="Genomic_DNA"/>
</dbReference>
<evidence type="ECO:0000313" key="3">
    <source>
        <dbReference type="Proteomes" id="UP000004682"/>
    </source>
</evidence>
<dbReference type="InterPro" id="IPR049945">
    <property type="entry name" value="AAA_22"/>
</dbReference>
<dbReference type="SUPFAM" id="SSF52540">
    <property type="entry name" value="P-loop containing nucleoside triphosphate hydrolases"/>
    <property type="match status" value="1"/>
</dbReference>
<dbReference type="Pfam" id="PF13401">
    <property type="entry name" value="AAA_22"/>
    <property type="match status" value="1"/>
</dbReference>
<dbReference type="InterPro" id="IPR027417">
    <property type="entry name" value="P-loop_NTPase"/>
</dbReference>
<protein>
    <recommendedName>
        <fullName evidence="1">ORC1/DEAH AAA+ ATPase domain-containing protein</fullName>
    </recommendedName>
</protein>
<proteinExistence type="predicted"/>
<sequence>MPGIGVLHGPAGWGKTFATNSIAVESRAYYVQMRSAWSAKVMLEKILYEMGVKHGRATKSGLLDLVCEQLSASRRTLIIDEFDYCAKSDALIELTRDIYEGSQGSLLLVGEELLPKKLEQWERFHSRVLTWAPAQPVSVSDAGKLASIYAPDLAIANDVLSHLVELSRGSVRRVCVNLVSIHEHCMTRGMADFERSDLDSIALYTGRAPERRV</sequence>